<proteinExistence type="predicted"/>
<dbReference type="AlphaFoldDB" id="A2FI09"/>
<gene>
    <name evidence="4" type="ORF">TVAG_243250</name>
</gene>
<dbReference type="OrthoDB" id="242257at2759"/>
<keyword evidence="5" id="KW-1185">Reference proteome</keyword>
<dbReference type="Pfam" id="PF12796">
    <property type="entry name" value="Ank_2"/>
    <property type="match status" value="1"/>
</dbReference>
<dbReference type="SMART" id="SM00248">
    <property type="entry name" value="ANK"/>
    <property type="match status" value="2"/>
</dbReference>
<dbReference type="EMBL" id="DS113805">
    <property type="protein sequence ID" value="EAX95437.1"/>
    <property type="molecule type" value="Genomic_DNA"/>
</dbReference>
<dbReference type="SMR" id="A2FI09"/>
<evidence type="ECO:0000313" key="5">
    <source>
        <dbReference type="Proteomes" id="UP000001542"/>
    </source>
</evidence>
<dbReference type="PANTHER" id="PTHR24189">
    <property type="entry name" value="MYOTROPHIN"/>
    <property type="match status" value="1"/>
</dbReference>
<reference evidence="4" key="1">
    <citation type="submission" date="2006-10" db="EMBL/GenBank/DDBJ databases">
        <authorList>
            <person name="Amadeo P."/>
            <person name="Zhao Q."/>
            <person name="Wortman J."/>
            <person name="Fraser-Liggett C."/>
            <person name="Carlton J."/>
        </authorList>
    </citation>
    <scope>NUCLEOTIDE SEQUENCE</scope>
    <source>
        <strain evidence="4">G3</strain>
    </source>
</reference>
<dbReference type="PRINTS" id="PR01415">
    <property type="entry name" value="ANKYRIN"/>
</dbReference>
<keyword evidence="1" id="KW-0677">Repeat</keyword>
<evidence type="ECO:0000256" key="1">
    <source>
        <dbReference type="ARBA" id="ARBA00022737"/>
    </source>
</evidence>
<dbReference type="InterPro" id="IPR002110">
    <property type="entry name" value="Ankyrin_rpt"/>
</dbReference>
<dbReference type="Gene3D" id="1.25.40.20">
    <property type="entry name" value="Ankyrin repeat-containing domain"/>
    <property type="match status" value="1"/>
</dbReference>
<keyword evidence="2 3" id="KW-0040">ANK repeat</keyword>
<dbReference type="InterPro" id="IPR036770">
    <property type="entry name" value="Ankyrin_rpt-contain_sf"/>
</dbReference>
<dbReference type="VEuPathDB" id="TrichDB:TVAGG3_0076290"/>
<name>A2FI09_TRIV3</name>
<evidence type="ECO:0000256" key="3">
    <source>
        <dbReference type="PROSITE-ProRule" id="PRU00023"/>
    </source>
</evidence>
<dbReference type="PROSITE" id="PS50297">
    <property type="entry name" value="ANK_REP_REGION"/>
    <property type="match status" value="2"/>
</dbReference>
<sequence length="83" mass="9146">MSNSKANSNAPILHGFNINEKNNDGDTALHIATKYNNKEFVELLISYGAYVNEKNNRGKTSLEIAKRNNCEGIVKLLVSHGAK</sequence>
<dbReference type="VEuPathDB" id="TrichDB:TVAG_243250"/>
<dbReference type="RefSeq" id="XP_001308367.1">
    <property type="nucleotide sequence ID" value="XM_001308366.1"/>
</dbReference>
<dbReference type="InterPro" id="IPR050745">
    <property type="entry name" value="Multifunctional_regulatory"/>
</dbReference>
<dbReference type="Proteomes" id="UP000001542">
    <property type="component" value="Unassembled WGS sequence"/>
</dbReference>
<reference evidence="4" key="2">
    <citation type="journal article" date="2007" name="Science">
        <title>Draft genome sequence of the sexually transmitted pathogen Trichomonas vaginalis.</title>
        <authorList>
            <person name="Carlton J.M."/>
            <person name="Hirt R.P."/>
            <person name="Silva J.C."/>
            <person name="Delcher A.L."/>
            <person name="Schatz M."/>
            <person name="Zhao Q."/>
            <person name="Wortman J.R."/>
            <person name="Bidwell S.L."/>
            <person name="Alsmark U.C.M."/>
            <person name="Besteiro S."/>
            <person name="Sicheritz-Ponten T."/>
            <person name="Noel C.J."/>
            <person name="Dacks J.B."/>
            <person name="Foster P.G."/>
            <person name="Simillion C."/>
            <person name="Van de Peer Y."/>
            <person name="Miranda-Saavedra D."/>
            <person name="Barton G.J."/>
            <person name="Westrop G.D."/>
            <person name="Mueller S."/>
            <person name="Dessi D."/>
            <person name="Fiori P.L."/>
            <person name="Ren Q."/>
            <person name="Paulsen I."/>
            <person name="Zhang H."/>
            <person name="Bastida-Corcuera F.D."/>
            <person name="Simoes-Barbosa A."/>
            <person name="Brown M.T."/>
            <person name="Hayes R.D."/>
            <person name="Mukherjee M."/>
            <person name="Okumura C.Y."/>
            <person name="Schneider R."/>
            <person name="Smith A.J."/>
            <person name="Vanacova S."/>
            <person name="Villalvazo M."/>
            <person name="Haas B.J."/>
            <person name="Pertea M."/>
            <person name="Feldblyum T.V."/>
            <person name="Utterback T.R."/>
            <person name="Shu C.L."/>
            <person name="Osoegawa K."/>
            <person name="de Jong P.J."/>
            <person name="Hrdy I."/>
            <person name="Horvathova L."/>
            <person name="Zubacova Z."/>
            <person name="Dolezal P."/>
            <person name="Malik S.B."/>
            <person name="Logsdon J.M. Jr."/>
            <person name="Henze K."/>
            <person name="Gupta A."/>
            <person name="Wang C.C."/>
            <person name="Dunne R.L."/>
            <person name="Upcroft J.A."/>
            <person name="Upcroft P."/>
            <person name="White O."/>
            <person name="Salzberg S.L."/>
            <person name="Tang P."/>
            <person name="Chiu C.-H."/>
            <person name="Lee Y.-S."/>
            <person name="Embley T.M."/>
            <person name="Coombs G.H."/>
            <person name="Mottram J.C."/>
            <person name="Tachezy J."/>
            <person name="Fraser-Liggett C.M."/>
            <person name="Johnson P.J."/>
        </authorList>
    </citation>
    <scope>NUCLEOTIDE SEQUENCE [LARGE SCALE GENOMIC DNA]</scope>
    <source>
        <strain evidence="4">G3</strain>
    </source>
</reference>
<dbReference type="SUPFAM" id="SSF48403">
    <property type="entry name" value="Ankyrin repeat"/>
    <property type="match status" value="1"/>
</dbReference>
<dbReference type="KEGG" id="tva:4753190"/>
<feature type="repeat" description="ANK" evidence="3">
    <location>
        <begin position="57"/>
        <end position="83"/>
    </location>
</feature>
<evidence type="ECO:0000313" key="4">
    <source>
        <dbReference type="EMBL" id="EAX95437.1"/>
    </source>
</evidence>
<dbReference type="PANTHER" id="PTHR24189:SF50">
    <property type="entry name" value="ANKYRIN REPEAT AND SOCS BOX PROTEIN 2"/>
    <property type="match status" value="1"/>
</dbReference>
<dbReference type="PROSITE" id="PS50088">
    <property type="entry name" value="ANK_REPEAT"/>
    <property type="match status" value="2"/>
</dbReference>
<protein>
    <submittedName>
        <fullName evidence="4">Ankyrin repeat protein, putative</fullName>
    </submittedName>
</protein>
<evidence type="ECO:0000256" key="2">
    <source>
        <dbReference type="ARBA" id="ARBA00023043"/>
    </source>
</evidence>
<dbReference type="InParanoid" id="A2FI09"/>
<organism evidence="4 5">
    <name type="scientific">Trichomonas vaginalis (strain ATCC PRA-98 / G3)</name>
    <dbReference type="NCBI Taxonomy" id="412133"/>
    <lineage>
        <taxon>Eukaryota</taxon>
        <taxon>Metamonada</taxon>
        <taxon>Parabasalia</taxon>
        <taxon>Trichomonadida</taxon>
        <taxon>Trichomonadidae</taxon>
        <taxon>Trichomonas</taxon>
    </lineage>
</organism>
<dbReference type="STRING" id="5722.A2FI09"/>
<accession>A2FI09</accession>
<feature type="repeat" description="ANK" evidence="3">
    <location>
        <begin position="24"/>
        <end position="56"/>
    </location>
</feature>